<name>A0A9E7U5X3_9EURY</name>
<feature type="compositionally biased region" description="Pro residues" evidence="1">
    <location>
        <begin position="144"/>
        <end position="153"/>
    </location>
</feature>
<dbReference type="PROSITE" id="PS50093">
    <property type="entry name" value="PKD"/>
    <property type="match status" value="1"/>
</dbReference>
<dbReference type="InterPro" id="IPR022409">
    <property type="entry name" value="PKD/Chitinase_dom"/>
</dbReference>
<feature type="compositionally biased region" description="Low complexity" evidence="1">
    <location>
        <begin position="154"/>
        <end position="176"/>
    </location>
</feature>
<dbReference type="SUPFAM" id="SSF49299">
    <property type="entry name" value="PKD domain"/>
    <property type="match status" value="1"/>
</dbReference>
<dbReference type="EMBL" id="CP104003">
    <property type="protein sequence ID" value="UWM55875.1"/>
    <property type="molecule type" value="Genomic_DNA"/>
</dbReference>
<dbReference type="KEGG" id="ssai:N0B31_06210"/>
<feature type="compositionally biased region" description="Low complexity" evidence="1">
    <location>
        <begin position="562"/>
        <end position="572"/>
    </location>
</feature>
<feature type="region of interest" description="Disordered" evidence="1">
    <location>
        <begin position="121"/>
        <end position="176"/>
    </location>
</feature>
<reference evidence="3" key="1">
    <citation type="submission" date="2022-09" db="EMBL/GenBank/DDBJ databases">
        <title>Diverse halophilic archaea isolated from saline environments.</title>
        <authorList>
            <person name="Cui H.-L."/>
        </authorList>
    </citation>
    <scope>NUCLEOTIDE SEQUENCE</scope>
    <source>
        <strain evidence="3">ZS-35-S2</strain>
    </source>
</reference>
<dbReference type="AlphaFoldDB" id="A0A9E7U5X3"/>
<feature type="domain" description="PKD" evidence="2">
    <location>
        <begin position="33"/>
        <end position="128"/>
    </location>
</feature>
<feature type="compositionally biased region" description="Low complexity" evidence="1">
    <location>
        <begin position="637"/>
        <end position="653"/>
    </location>
</feature>
<feature type="compositionally biased region" description="Acidic residues" evidence="1">
    <location>
        <begin position="654"/>
        <end position="670"/>
    </location>
</feature>
<feature type="region of interest" description="Disordered" evidence="1">
    <location>
        <begin position="459"/>
        <end position="675"/>
    </location>
</feature>
<feature type="compositionally biased region" description="Low complexity" evidence="1">
    <location>
        <begin position="619"/>
        <end position="628"/>
    </location>
</feature>
<feature type="compositionally biased region" description="Basic and acidic residues" evidence="1">
    <location>
        <begin position="552"/>
        <end position="561"/>
    </location>
</feature>
<dbReference type="InterPro" id="IPR013783">
    <property type="entry name" value="Ig-like_fold"/>
</dbReference>
<gene>
    <name evidence="3" type="ORF">N0B31_06210</name>
</gene>
<feature type="compositionally biased region" description="Acidic residues" evidence="1">
    <location>
        <begin position="605"/>
        <end position="618"/>
    </location>
</feature>
<feature type="compositionally biased region" description="Low complexity" evidence="1">
    <location>
        <begin position="123"/>
        <end position="143"/>
    </location>
</feature>
<evidence type="ECO:0000313" key="4">
    <source>
        <dbReference type="Proteomes" id="UP001057580"/>
    </source>
</evidence>
<sequence>MGRIMLAFALTVATLSAAVLPAGVVAQSTDGEAPLADAGLDQRVTVGATVTLDATGSRDPDGRLVDYRWAVETPDGRTTVPAPPNRGRTRLTVTQPGRYEVTVTVTDDDGNQASDTLYVLVERPATPTTSPTAGPTRTTTPSSDTPPPRPPTTSEPSPDTSAPAAAPAATPTGPTATVSTAVEAPTARPYAPPGPDCAETLGPTCIDPPACTDPDSAESCDRSLRISGPASLDEGETGTYTAVTDGFGGDVSFRWQAGELSRSVDRSFSPGEHDVVVTATDGEETFLAEKTVYVERNAPPKVSIADPGDVDPGEAIVLSLEELSDPDGSVTTVSWSGGSPVASVRDTDTVRSVRVPTGNGSKRVEVTAVDDDGESATDSIVISSSRSVSKTYKKESGPRTADCTFYDYGSGVSDQPIRCWNKATGELIYDRDPNEGPDDFIGPHSHPGWDVDWYQVARPDDDTIRPGSAMAEDVPVPANQTQEENTNRANTSSPQNETVVSIVNSSEVESGYSTYSKNDKSVATDLTGDGRVDLQDWQERYGDPSAPSVEPDTEKIRDLKSSESYGGSSSSRDTSDGGESISGALKEAFGGLSDTVDSVTGQDSSSEENDNEDSDDSATDVVSDTIDSITEAFSNLGSESDSGQEESSASESSDSAEEESTQTDNSDESCSETTLGFEICF</sequence>
<feature type="compositionally biased region" description="Polar residues" evidence="1">
    <location>
        <begin position="478"/>
        <end position="496"/>
    </location>
</feature>
<accession>A0A9E7U5X3</accession>
<dbReference type="Proteomes" id="UP001057580">
    <property type="component" value="Chromosome"/>
</dbReference>
<keyword evidence="4" id="KW-1185">Reference proteome</keyword>
<proteinExistence type="predicted"/>
<dbReference type="CDD" id="cd00146">
    <property type="entry name" value="PKD"/>
    <property type="match status" value="1"/>
</dbReference>
<feature type="compositionally biased region" description="Low complexity" evidence="1">
    <location>
        <begin position="497"/>
        <end position="510"/>
    </location>
</feature>
<dbReference type="Pfam" id="PF18911">
    <property type="entry name" value="PKD_4"/>
    <property type="match status" value="1"/>
</dbReference>
<evidence type="ECO:0000313" key="3">
    <source>
        <dbReference type="EMBL" id="UWM55875.1"/>
    </source>
</evidence>
<organism evidence="3 4">
    <name type="scientific">Salinirubellus salinus</name>
    <dbReference type="NCBI Taxonomy" id="1364945"/>
    <lineage>
        <taxon>Archaea</taxon>
        <taxon>Methanobacteriati</taxon>
        <taxon>Methanobacteriota</taxon>
        <taxon>Stenosarchaea group</taxon>
        <taxon>Halobacteria</taxon>
        <taxon>Halobacteriales</taxon>
        <taxon>Natronomonadaceae</taxon>
        <taxon>Salinirubellus</taxon>
    </lineage>
</organism>
<evidence type="ECO:0000259" key="2">
    <source>
        <dbReference type="PROSITE" id="PS50093"/>
    </source>
</evidence>
<dbReference type="Gene3D" id="2.60.40.10">
    <property type="entry name" value="Immunoglobulins"/>
    <property type="match status" value="2"/>
</dbReference>
<dbReference type="SMART" id="SM00089">
    <property type="entry name" value="PKD"/>
    <property type="match status" value="3"/>
</dbReference>
<dbReference type="InterPro" id="IPR000601">
    <property type="entry name" value="PKD_dom"/>
</dbReference>
<protein>
    <submittedName>
        <fullName evidence="3">PKD domain-containing protein</fullName>
    </submittedName>
</protein>
<dbReference type="InterPro" id="IPR035986">
    <property type="entry name" value="PKD_dom_sf"/>
</dbReference>
<evidence type="ECO:0000256" key="1">
    <source>
        <dbReference type="SAM" id="MobiDB-lite"/>
    </source>
</evidence>
<dbReference type="RefSeq" id="WP_260594986.1">
    <property type="nucleotide sequence ID" value="NZ_CP104003.1"/>
</dbReference>
<dbReference type="GeneID" id="74941998"/>
<feature type="compositionally biased region" description="Basic and acidic residues" evidence="1">
    <location>
        <begin position="517"/>
        <end position="542"/>
    </location>
</feature>